<dbReference type="InterPro" id="IPR004408">
    <property type="entry name" value="Biotin_CoA_COase_ligase"/>
</dbReference>
<accession>A0A2I2MAK8</accession>
<dbReference type="Proteomes" id="UP000490060">
    <property type="component" value="Unassembled WGS sequence"/>
</dbReference>
<dbReference type="InterPro" id="IPR004143">
    <property type="entry name" value="BPL_LPL_catalytic"/>
</dbReference>
<dbReference type="PANTHER" id="PTHR12835">
    <property type="entry name" value="BIOTIN PROTEIN LIGASE"/>
    <property type="match status" value="1"/>
</dbReference>
<organism evidence="3 4">
    <name type="scientific">Tenacibaculum finnmarkense genomovar ulcerans</name>
    <dbReference type="NCBI Taxonomy" id="2781388"/>
    <lineage>
        <taxon>Bacteria</taxon>
        <taxon>Pseudomonadati</taxon>
        <taxon>Bacteroidota</taxon>
        <taxon>Flavobacteriia</taxon>
        <taxon>Flavobacteriales</taxon>
        <taxon>Flavobacteriaceae</taxon>
        <taxon>Tenacibaculum</taxon>
        <taxon>Tenacibaculum finnmarkense</taxon>
    </lineage>
</organism>
<proteinExistence type="predicted"/>
<dbReference type="CDD" id="cd16442">
    <property type="entry name" value="BPL"/>
    <property type="match status" value="1"/>
</dbReference>
<evidence type="ECO:0000313" key="4">
    <source>
        <dbReference type="Proteomes" id="UP000490060"/>
    </source>
</evidence>
<dbReference type="NCBIfam" id="TIGR00121">
    <property type="entry name" value="birA_ligase"/>
    <property type="match status" value="1"/>
</dbReference>
<dbReference type="GO" id="GO:0005737">
    <property type="term" value="C:cytoplasm"/>
    <property type="evidence" value="ECO:0007669"/>
    <property type="project" value="TreeGrafter"/>
</dbReference>
<dbReference type="PANTHER" id="PTHR12835:SF5">
    <property type="entry name" value="BIOTIN--PROTEIN LIGASE"/>
    <property type="match status" value="1"/>
</dbReference>
<sequence>MKIIKLDAIDSTNSFLKDMSAKVPLDNFTVVVAKNQTLGRGQMNANWNSEKGKNLTFSVFWKPEALCIADFKYLNYSISLGVYEVLSSLKLPRLAIKWPNDILSENKKIAGILIENTLNIKNISASVIGIGLNVNQNIFSEALPNASSVKKILKKEQDIDLDLLLNKLLLSLKEKLERLNKKQYVSLEKEYLSVLYKKNVPSMFKTSQNILFMGKIIGVSDIGKLQIELENETIQEFGIKEVSFA</sequence>
<evidence type="ECO:0000313" key="3">
    <source>
        <dbReference type="EMBL" id="SOU88964.1"/>
    </source>
</evidence>
<evidence type="ECO:0000256" key="1">
    <source>
        <dbReference type="ARBA" id="ARBA00022598"/>
    </source>
</evidence>
<reference evidence="3 4" key="1">
    <citation type="submission" date="2017-11" db="EMBL/GenBank/DDBJ databases">
        <authorList>
            <person name="Duchaud E."/>
        </authorList>
    </citation>
    <scope>NUCLEOTIDE SEQUENCE [LARGE SCALE GENOMIC DNA]</scope>
    <source>
        <strain evidence="3 4">TNO010</strain>
    </source>
</reference>
<dbReference type="AlphaFoldDB" id="A0A2I2MAK8"/>
<dbReference type="GO" id="GO:0004077">
    <property type="term" value="F:biotin--[biotin carboxyl-carrier protein] ligase activity"/>
    <property type="evidence" value="ECO:0007669"/>
    <property type="project" value="InterPro"/>
</dbReference>
<dbReference type="Pfam" id="PF03099">
    <property type="entry name" value="BPL_LplA_LipB"/>
    <property type="match status" value="1"/>
</dbReference>
<dbReference type="PROSITE" id="PS51733">
    <property type="entry name" value="BPL_LPL_CATALYTIC"/>
    <property type="match status" value="1"/>
</dbReference>
<name>A0A2I2MAK8_9FLAO</name>
<keyword evidence="1" id="KW-0436">Ligase</keyword>
<dbReference type="Gene3D" id="3.30.930.10">
    <property type="entry name" value="Bira Bifunctional Protein, Domain 2"/>
    <property type="match status" value="1"/>
</dbReference>
<evidence type="ECO:0000259" key="2">
    <source>
        <dbReference type="PROSITE" id="PS51733"/>
    </source>
</evidence>
<feature type="domain" description="BPL/LPL catalytic" evidence="2">
    <location>
        <begin position="1"/>
        <end position="180"/>
    </location>
</feature>
<dbReference type="SUPFAM" id="SSF55681">
    <property type="entry name" value="Class II aaRS and biotin synthetases"/>
    <property type="match status" value="1"/>
</dbReference>
<dbReference type="EMBL" id="OENE01000019">
    <property type="protein sequence ID" value="SOU88964.1"/>
    <property type="molecule type" value="Genomic_DNA"/>
</dbReference>
<gene>
    <name evidence="3" type="ORF">TNO010_260024</name>
</gene>
<dbReference type="InterPro" id="IPR045864">
    <property type="entry name" value="aa-tRNA-synth_II/BPL/LPL"/>
</dbReference>
<dbReference type="RefSeq" id="WP_058885526.1">
    <property type="nucleotide sequence ID" value="NZ_JAFMUG010000001.1"/>
</dbReference>
<protein>
    <recommendedName>
        <fullName evidence="2">BPL/LPL catalytic domain-containing protein</fullName>
    </recommendedName>
</protein>